<comment type="caution">
    <text evidence="2">The sequence shown here is derived from an EMBL/GenBank/DDBJ whole genome shotgun (WGS) entry which is preliminary data.</text>
</comment>
<organism evidence="2 3">
    <name type="scientific">Lepraria finkii</name>
    <dbReference type="NCBI Taxonomy" id="1340010"/>
    <lineage>
        <taxon>Eukaryota</taxon>
        <taxon>Fungi</taxon>
        <taxon>Dikarya</taxon>
        <taxon>Ascomycota</taxon>
        <taxon>Pezizomycotina</taxon>
        <taxon>Lecanoromycetes</taxon>
        <taxon>OSLEUM clade</taxon>
        <taxon>Lecanoromycetidae</taxon>
        <taxon>Lecanorales</taxon>
        <taxon>Lecanorineae</taxon>
        <taxon>Stereocaulaceae</taxon>
        <taxon>Lepraria</taxon>
    </lineage>
</organism>
<name>A0ABR4B656_9LECA</name>
<gene>
    <name evidence="2" type="ORF">ABVK25_006348</name>
</gene>
<keyword evidence="1" id="KW-0472">Membrane</keyword>
<accession>A0ABR4B656</accession>
<evidence type="ECO:0000313" key="2">
    <source>
        <dbReference type="EMBL" id="KAL2053354.1"/>
    </source>
</evidence>
<keyword evidence="1" id="KW-1133">Transmembrane helix</keyword>
<evidence type="ECO:0000313" key="3">
    <source>
        <dbReference type="Proteomes" id="UP001590951"/>
    </source>
</evidence>
<feature type="transmembrane region" description="Helical" evidence="1">
    <location>
        <begin position="29"/>
        <end position="51"/>
    </location>
</feature>
<reference evidence="2 3" key="1">
    <citation type="submission" date="2024-09" db="EMBL/GenBank/DDBJ databases">
        <title>Rethinking Asexuality: The Enigmatic Case of Functional Sexual Genes in Lepraria (Stereocaulaceae).</title>
        <authorList>
            <person name="Doellman M."/>
            <person name="Sun Y."/>
            <person name="Barcenas-Pena A."/>
            <person name="Lumbsch H.T."/>
            <person name="Grewe F."/>
        </authorList>
    </citation>
    <scope>NUCLEOTIDE SEQUENCE [LARGE SCALE GENOMIC DNA]</scope>
    <source>
        <strain evidence="2 3">Grewe 0041</strain>
    </source>
</reference>
<protein>
    <submittedName>
        <fullName evidence="2">Uncharacterized protein</fullName>
    </submittedName>
</protein>
<keyword evidence="1" id="KW-0812">Transmembrane</keyword>
<dbReference type="EMBL" id="JBHFEH010000021">
    <property type="protein sequence ID" value="KAL2053354.1"/>
    <property type="molecule type" value="Genomic_DNA"/>
</dbReference>
<sequence>MKEIRADSGLPPGASIPTTPFLIWVWHRIGLLTTIVSVIVAVLAVPLAFLWTRDMKHGYQAILTVLESVLVSVAAYFVAKTLVYTDARSPFPA</sequence>
<feature type="transmembrane region" description="Helical" evidence="1">
    <location>
        <begin position="58"/>
        <end position="79"/>
    </location>
</feature>
<proteinExistence type="predicted"/>
<evidence type="ECO:0000256" key="1">
    <source>
        <dbReference type="SAM" id="Phobius"/>
    </source>
</evidence>
<keyword evidence="3" id="KW-1185">Reference proteome</keyword>
<dbReference type="Proteomes" id="UP001590951">
    <property type="component" value="Unassembled WGS sequence"/>
</dbReference>